<evidence type="ECO:0000259" key="1">
    <source>
        <dbReference type="Pfam" id="PF12146"/>
    </source>
</evidence>
<dbReference type="AlphaFoldDB" id="A0A6N9PX48"/>
<dbReference type="Proteomes" id="UP000448943">
    <property type="component" value="Unassembled WGS sequence"/>
</dbReference>
<organism evidence="2 3">
    <name type="scientific">Chengkuizengella marina</name>
    <dbReference type="NCBI Taxonomy" id="2507566"/>
    <lineage>
        <taxon>Bacteria</taxon>
        <taxon>Bacillati</taxon>
        <taxon>Bacillota</taxon>
        <taxon>Bacilli</taxon>
        <taxon>Bacillales</taxon>
        <taxon>Paenibacillaceae</taxon>
        <taxon>Chengkuizengella</taxon>
    </lineage>
</organism>
<dbReference type="OrthoDB" id="6191536at2"/>
<sequence length="274" mass="32049">MKCHLNDISVHYEVYGTGKPIIMLHGYSLDSQVMKGCMEPIFKDHSNDYQRIYLDFPGMGQTEAKDWIKNSDQMLEIVLEFIDKVIPNQNFLIVGQSYGGYISRGVLKERTTMIDGMMLICPLIIPDKDKRNLPEHKVIYKNKKFIEEFKTNKYFEEFQTLAVVQDTYHFERFKNEILAGVHLANTEFIEKLKDEGYGFSFEVDHLVESYEKPVLILLGKQDSFTGYRDAFHLMENYPRGSFVVLDRAGHNLQIEQNKLFNSFVEEWLNRVNEG</sequence>
<dbReference type="GO" id="GO:0016787">
    <property type="term" value="F:hydrolase activity"/>
    <property type="evidence" value="ECO:0007669"/>
    <property type="project" value="UniProtKB-KW"/>
</dbReference>
<dbReference type="InterPro" id="IPR050266">
    <property type="entry name" value="AB_hydrolase_sf"/>
</dbReference>
<comment type="caution">
    <text evidence="2">The sequence shown here is derived from an EMBL/GenBank/DDBJ whole genome shotgun (WGS) entry which is preliminary data.</text>
</comment>
<feature type="domain" description="Serine aminopeptidase S33" evidence="1">
    <location>
        <begin position="21"/>
        <end position="256"/>
    </location>
</feature>
<dbReference type="PANTHER" id="PTHR43798:SF6">
    <property type="entry name" value="HYDROLASE, PUTATIVE (AFU_ORTHOLOGUE AFUA_4G13070)-RELATED"/>
    <property type="match status" value="1"/>
</dbReference>
<evidence type="ECO:0000313" key="3">
    <source>
        <dbReference type="Proteomes" id="UP000448943"/>
    </source>
</evidence>
<dbReference type="InterPro" id="IPR022742">
    <property type="entry name" value="Hydrolase_4"/>
</dbReference>
<accession>A0A6N9PX48</accession>
<evidence type="ECO:0000313" key="2">
    <source>
        <dbReference type="EMBL" id="NBI27486.1"/>
    </source>
</evidence>
<dbReference type="RefSeq" id="WP_160643488.1">
    <property type="nucleotide sequence ID" value="NZ_SIJB01000004.1"/>
</dbReference>
<dbReference type="EMBL" id="SIJB01000004">
    <property type="protein sequence ID" value="NBI27486.1"/>
    <property type="molecule type" value="Genomic_DNA"/>
</dbReference>
<proteinExistence type="predicted"/>
<dbReference type="Gene3D" id="3.40.50.1820">
    <property type="entry name" value="alpha/beta hydrolase"/>
    <property type="match status" value="1"/>
</dbReference>
<reference evidence="2 3" key="1">
    <citation type="submission" date="2019-01" db="EMBL/GenBank/DDBJ databases">
        <title>Chengkuizengella sp. nov., isolated from deep-sea sediment of East Pacific Ocean.</title>
        <authorList>
            <person name="Yang J."/>
            <person name="Lai Q."/>
            <person name="Shao Z."/>
        </authorList>
    </citation>
    <scope>NUCLEOTIDE SEQUENCE [LARGE SCALE GENOMIC DNA]</scope>
    <source>
        <strain evidence="2 3">YPA3-1-1</strain>
    </source>
</reference>
<keyword evidence="2" id="KW-0378">Hydrolase</keyword>
<dbReference type="InterPro" id="IPR029058">
    <property type="entry name" value="AB_hydrolase_fold"/>
</dbReference>
<keyword evidence="3" id="KW-1185">Reference proteome</keyword>
<dbReference type="SUPFAM" id="SSF53474">
    <property type="entry name" value="alpha/beta-Hydrolases"/>
    <property type="match status" value="1"/>
</dbReference>
<protein>
    <submittedName>
        <fullName evidence="2">Alpha/beta hydrolase</fullName>
    </submittedName>
</protein>
<dbReference type="Pfam" id="PF12146">
    <property type="entry name" value="Hydrolase_4"/>
    <property type="match status" value="1"/>
</dbReference>
<name>A0A6N9PX48_9BACL</name>
<gene>
    <name evidence="2" type="ORF">ERL59_00695</name>
</gene>
<dbReference type="PANTHER" id="PTHR43798">
    <property type="entry name" value="MONOACYLGLYCEROL LIPASE"/>
    <property type="match status" value="1"/>
</dbReference>